<protein>
    <recommendedName>
        <fullName evidence="3">Glycosyltransferase</fullName>
    </recommendedName>
</protein>
<evidence type="ECO:0000313" key="1">
    <source>
        <dbReference type="EMBL" id="KAB0665283.1"/>
    </source>
</evidence>
<dbReference type="SUPFAM" id="SSF53448">
    <property type="entry name" value="Nucleotide-diphospho-sugar transferases"/>
    <property type="match status" value="1"/>
</dbReference>
<dbReference type="InterPro" id="IPR029044">
    <property type="entry name" value="Nucleotide-diphossugar_trans"/>
</dbReference>
<name>A0A7J4ZQI7_9BACT</name>
<accession>A0A7J4ZQI7</accession>
<organism evidence="1 2">
    <name type="scientific">Oryzomonas japonica</name>
    <dbReference type="NCBI Taxonomy" id="2603858"/>
    <lineage>
        <taxon>Bacteria</taxon>
        <taxon>Pseudomonadati</taxon>
        <taxon>Thermodesulfobacteriota</taxon>
        <taxon>Desulfuromonadia</taxon>
        <taxon>Geobacterales</taxon>
        <taxon>Geobacteraceae</taxon>
        <taxon>Oryzomonas</taxon>
    </lineage>
</organism>
<reference evidence="1 2" key="1">
    <citation type="submission" date="2019-09" db="EMBL/GenBank/DDBJ databases">
        <title>Geobacter sp. Red96, a novel strain isolated from paddy soil.</title>
        <authorList>
            <person name="Xu Z."/>
            <person name="Masuda Y."/>
            <person name="Itoh H."/>
            <person name="Senoo K."/>
        </authorList>
    </citation>
    <scope>NUCLEOTIDE SEQUENCE [LARGE SCALE GENOMIC DNA]</scope>
    <source>
        <strain evidence="1 2">Red96</strain>
    </source>
</reference>
<keyword evidence="2" id="KW-1185">Reference proteome</keyword>
<gene>
    <name evidence="1" type="ORF">F6V25_09340</name>
</gene>
<sequence length="283" mass="33484">MYNYILISQFGIDTHFKKLQDSVINAKLNNIKVLLIFVNQTSDLYKNTSFDNADVVYINVNKQCSLSCARNIAIQYITDNRISADYVMIPDDDCWFNPAFFEGISSLPKNNYAFRVVDPYKKSNHLNFPVHPKKLSKYDYGVIMSINQIFVFDQFMQEGLFDTKLGVGALYPGSEDSDFFCRMCKYDNFYFVPEFEIYHLMHLSKFAEIDFIKLLKLINGYADGLYYFAYKNRLFHIILRATFATPLKVPYYYFKHNHKMAKIYLYNTFHNFSLFVRCLKRSW</sequence>
<dbReference type="RefSeq" id="WP_151128329.1">
    <property type="nucleotide sequence ID" value="NZ_VZQZ01000005.1"/>
</dbReference>
<dbReference type="AlphaFoldDB" id="A0A7J4ZQI7"/>
<evidence type="ECO:0008006" key="3">
    <source>
        <dbReference type="Google" id="ProtNLM"/>
    </source>
</evidence>
<dbReference type="EMBL" id="VZQZ01000005">
    <property type="protein sequence ID" value="KAB0665283.1"/>
    <property type="molecule type" value="Genomic_DNA"/>
</dbReference>
<dbReference type="Proteomes" id="UP000420562">
    <property type="component" value="Unassembled WGS sequence"/>
</dbReference>
<dbReference type="Gene3D" id="3.90.550.10">
    <property type="entry name" value="Spore Coat Polysaccharide Biosynthesis Protein SpsA, Chain A"/>
    <property type="match status" value="1"/>
</dbReference>
<evidence type="ECO:0000313" key="2">
    <source>
        <dbReference type="Proteomes" id="UP000420562"/>
    </source>
</evidence>
<comment type="caution">
    <text evidence="1">The sequence shown here is derived from an EMBL/GenBank/DDBJ whole genome shotgun (WGS) entry which is preliminary data.</text>
</comment>
<proteinExistence type="predicted"/>